<dbReference type="GO" id="GO:1901607">
    <property type="term" value="P:alpha-amino acid biosynthetic process"/>
    <property type="evidence" value="ECO:0007669"/>
    <property type="project" value="UniProtKB-ARBA"/>
</dbReference>
<dbReference type="SUPFAM" id="SSF53633">
    <property type="entry name" value="Carbamate kinase-like"/>
    <property type="match status" value="1"/>
</dbReference>
<dbReference type="GO" id="GO:0003723">
    <property type="term" value="F:RNA binding"/>
    <property type="evidence" value="ECO:0007669"/>
    <property type="project" value="InterPro"/>
</dbReference>
<dbReference type="Gene3D" id="2.30.130.10">
    <property type="entry name" value="PUA domain"/>
    <property type="match status" value="1"/>
</dbReference>
<dbReference type="OrthoDB" id="409889at2759"/>
<dbReference type="NCBIfam" id="TIGR01027">
    <property type="entry name" value="proB"/>
    <property type="match status" value="1"/>
</dbReference>
<dbReference type="Gene3D" id="1.20.120.1750">
    <property type="match status" value="1"/>
</dbReference>
<dbReference type="Pfam" id="PF01472">
    <property type="entry name" value="PUA"/>
    <property type="match status" value="1"/>
</dbReference>
<keyword evidence="8" id="KW-0547">Nucleotide-binding</keyword>
<dbReference type="HAMAP" id="MF_00456">
    <property type="entry name" value="ProB"/>
    <property type="match status" value="1"/>
</dbReference>
<dbReference type="Pfam" id="PF00696">
    <property type="entry name" value="AA_kinase"/>
    <property type="match status" value="1"/>
</dbReference>
<comment type="subcellular location">
    <subcellularLocation>
        <location evidence="1">Cytoplasm</location>
    </subcellularLocation>
</comment>
<dbReference type="CDD" id="cd16630">
    <property type="entry name" value="RING-HC_RBR_RNF216"/>
    <property type="match status" value="1"/>
</dbReference>
<dbReference type="PRINTS" id="PR00474">
    <property type="entry name" value="GLU5KINASE"/>
</dbReference>
<evidence type="ECO:0000313" key="18">
    <source>
        <dbReference type="Proteomes" id="UP000237631"/>
    </source>
</evidence>
<dbReference type="STRING" id="357750.A0A2S6CFM1"/>
<dbReference type="InterPro" id="IPR019797">
    <property type="entry name" value="Glutamate_5-kinase_CS"/>
</dbReference>
<keyword evidence="9" id="KW-0863">Zinc-finger</keyword>
<dbReference type="InterPro" id="IPR044066">
    <property type="entry name" value="TRIAD_supradom"/>
</dbReference>
<feature type="region of interest" description="Disordered" evidence="15">
    <location>
        <begin position="29"/>
        <end position="50"/>
    </location>
</feature>
<keyword evidence="4" id="KW-0641">Proline biosynthesis</keyword>
<dbReference type="CDD" id="cd21157">
    <property type="entry name" value="PUA_G5K"/>
    <property type="match status" value="1"/>
</dbReference>
<proteinExistence type="inferred from homology"/>
<comment type="caution">
    <text evidence="17">The sequence shown here is derived from an EMBL/GenBank/DDBJ whole genome shotgun (WGS) entry which is preliminary data.</text>
</comment>
<dbReference type="Gene3D" id="3.40.1160.10">
    <property type="entry name" value="Acetylglutamate kinase-like"/>
    <property type="match status" value="2"/>
</dbReference>
<dbReference type="PROSITE" id="PS00902">
    <property type="entry name" value="GLUTAMATE_5_KINASE"/>
    <property type="match status" value="1"/>
</dbReference>
<dbReference type="GO" id="GO:0008270">
    <property type="term" value="F:zinc ion binding"/>
    <property type="evidence" value="ECO:0007669"/>
    <property type="project" value="UniProtKB-KW"/>
</dbReference>
<evidence type="ECO:0000256" key="5">
    <source>
        <dbReference type="ARBA" id="ARBA00022679"/>
    </source>
</evidence>
<evidence type="ECO:0000256" key="4">
    <source>
        <dbReference type="ARBA" id="ARBA00022650"/>
    </source>
</evidence>
<dbReference type="GO" id="GO:0005829">
    <property type="term" value="C:cytosol"/>
    <property type="evidence" value="ECO:0007669"/>
    <property type="project" value="TreeGrafter"/>
</dbReference>
<comment type="similarity">
    <text evidence="14">Belongs to the glutamate 5-kinase family.</text>
</comment>
<evidence type="ECO:0000256" key="10">
    <source>
        <dbReference type="ARBA" id="ARBA00022777"/>
    </source>
</evidence>
<keyword evidence="2" id="KW-0963">Cytoplasm</keyword>
<accession>A0A2S6CFM1</accession>
<evidence type="ECO:0000256" key="3">
    <source>
        <dbReference type="ARBA" id="ARBA00022605"/>
    </source>
</evidence>
<dbReference type="PANTHER" id="PTHR43654">
    <property type="entry name" value="GLUTAMATE 5-KINASE"/>
    <property type="match status" value="1"/>
</dbReference>
<dbReference type="InterPro" id="IPR036393">
    <property type="entry name" value="AceGlu_kinase-like_sf"/>
</dbReference>
<dbReference type="Proteomes" id="UP000237631">
    <property type="component" value="Unassembled WGS sequence"/>
</dbReference>
<dbReference type="InterPro" id="IPR058758">
    <property type="entry name" value="UBA_RNF216"/>
</dbReference>
<dbReference type="GO" id="GO:0004349">
    <property type="term" value="F:glutamate 5-kinase activity"/>
    <property type="evidence" value="ECO:0007669"/>
    <property type="project" value="InterPro"/>
</dbReference>
<sequence>MDHVPLPKSGRLWKTKADFFRPFRSAAAQEAADKDNKNTSGSGISPLYDPTLIPEEKADEKDEPDLRALNSALLALVDIFPDVQPEVFREMLVNVSDESRLQIVTEHLLVKKAKWAKGRYRTPRGTRRAVIEVTAAADARPRDVELFRSEAYKDAVKQVFYQEFKTLSKSTVRGVLAEQNFSYTLARPVLQQVAAKSWRFSLTNFWTRRATDDATEVRNHPFIVWHSLGDVENSTVPAVRRTGSAQLDHELHDLFVAPILKRQRQERERIDYEVATKLNDDEAEELEALFDCECCYSSVAFEKLATCDDACHVLCLECIKRTVNEALYGQGWSRAADVKIATVRCFASAECPGTIPKSLLYRALTEGQDNEDVWNEFQARISTEVLLQSGLPLQRCPFCSYAEIQEYPKPRLKRPTAIWEHVARYAPPGVQLIFLTFLMALSLFTAPLLALGSALWLLIRFIQPASVVLDRSILRIQKRRQNLKFTCRHPKCSQKTTLRTAIETSATAAVKRTCPKCMLSFVKSSGCNKLVCNCGYTICYICRSEITSREGYAHFCQHFRPNGGKCAECERCDLYGDEDEEAAIRRAAEAAEKAWREQEDGKAAGGESNKVATQLMIDALVGERKRQCYGTVSARVDGVSKMELREPPTNRRANGSNLDLRNLHSEGIGGRTPRETVKMKEKHLTVVIKLGTSSIVDEKTHEPLLSTLSTIVETAMSLRHDGHRVVICSSGAIGMALRQMNMERRPKLLPQVQALAAIGQCKLMAMWDQLFMHMRQPVAQILLTRNDIADRNQYLNAQNTFHELLHMGVIPIVNENDTLSVQEIKFGDNDTLSAITAGMVHADYLFLMTDVDCLYDKNPRNHPDAKAIEVVEDIAELAADTSSAGSSLGTGGMSTKIVAARLATAAGVTTVITRSSKPGNIAAIVRHAEAQKAAAKSMEQSGELAPHEPVVHTTPIINGNGSLKLEEPGLPPLHTRFLPDPHPIRDRYFWLLHGLAAHGTVYVDHGAYTALQSKNGLLPVGVVDVEGHFGQHECVRVVVLPTRSSPLSEGEEVGKAIVNYSAIEIKRIAGHRSSQIASIIGYADSEYVAVRDSVALFNKDLSRPVTPAPDETKRLSITSPNDKRFSMGRLSSYVDG</sequence>
<keyword evidence="11" id="KW-0833">Ubl conjugation pathway</keyword>
<protein>
    <recommendedName>
        <fullName evidence="16">RING-type domain-containing protein</fullName>
    </recommendedName>
</protein>
<evidence type="ECO:0000256" key="7">
    <source>
        <dbReference type="ARBA" id="ARBA00022737"/>
    </source>
</evidence>
<keyword evidence="13" id="KW-0067">ATP-binding</keyword>
<feature type="region of interest" description="Disordered" evidence="15">
    <location>
        <begin position="646"/>
        <end position="672"/>
    </location>
</feature>
<dbReference type="InterPro" id="IPR041739">
    <property type="entry name" value="G5K_ProB"/>
</dbReference>
<evidence type="ECO:0000256" key="9">
    <source>
        <dbReference type="ARBA" id="ARBA00022771"/>
    </source>
</evidence>
<dbReference type="InterPro" id="IPR036974">
    <property type="entry name" value="PUA_sf"/>
</dbReference>
<evidence type="ECO:0000256" key="6">
    <source>
        <dbReference type="ARBA" id="ARBA00022723"/>
    </source>
</evidence>
<keyword evidence="5" id="KW-0808">Transferase</keyword>
<dbReference type="FunFam" id="3.40.1160.10:FF:000020">
    <property type="entry name" value="Glutamate 5-kinase"/>
    <property type="match status" value="1"/>
</dbReference>
<dbReference type="CDD" id="cd04242">
    <property type="entry name" value="AAK_G5K_ProB"/>
    <property type="match status" value="1"/>
</dbReference>
<name>A0A2S6CFM1_9PEZI</name>
<dbReference type="CDD" id="cd20353">
    <property type="entry name" value="Rcat_RBR_RNF216"/>
    <property type="match status" value="1"/>
</dbReference>
<gene>
    <name evidence="17" type="ORF">CBER1_07167</name>
</gene>
<keyword evidence="12" id="KW-0862">Zinc</keyword>
<keyword evidence="7" id="KW-0677">Repeat</keyword>
<evidence type="ECO:0000256" key="8">
    <source>
        <dbReference type="ARBA" id="ARBA00022741"/>
    </source>
</evidence>
<dbReference type="InterPro" id="IPR047544">
    <property type="entry name" value="RING-HC_RBR_RNF216"/>
</dbReference>
<evidence type="ECO:0000256" key="11">
    <source>
        <dbReference type="ARBA" id="ARBA00022786"/>
    </source>
</evidence>
<dbReference type="PANTHER" id="PTHR43654:SF3">
    <property type="entry name" value="GLUTAMATE 5-KINASE"/>
    <property type="match status" value="1"/>
</dbReference>
<reference evidence="18" key="1">
    <citation type="journal article" date="2017" name="bioRxiv">
        <title>Conservation of a gene cluster reveals novel cercosporin biosynthetic mechanisms and extends production to the genus Colletotrichum.</title>
        <authorList>
            <person name="de Jonge R."/>
            <person name="Ebert M.K."/>
            <person name="Huitt-Roehl C.R."/>
            <person name="Pal P."/>
            <person name="Suttle J.C."/>
            <person name="Spanner R.E."/>
            <person name="Neubauer J.D."/>
            <person name="Jurick W.M.II."/>
            <person name="Stott K.A."/>
            <person name="Secor G.A."/>
            <person name="Thomma B.P.H.J."/>
            <person name="Van de Peer Y."/>
            <person name="Townsend C.A."/>
            <person name="Bolton M.D."/>
        </authorList>
    </citation>
    <scope>NUCLEOTIDE SEQUENCE [LARGE SCALE GENOMIC DNA]</scope>
    <source>
        <strain evidence="18">CBS538.71</strain>
    </source>
</reference>
<dbReference type="InterPro" id="IPR002478">
    <property type="entry name" value="PUA"/>
</dbReference>
<dbReference type="FunFam" id="2.30.130.10:FF:000008">
    <property type="entry name" value="Glutamate 5-kinase"/>
    <property type="match status" value="1"/>
</dbReference>
<dbReference type="GO" id="GO:0005524">
    <property type="term" value="F:ATP binding"/>
    <property type="evidence" value="ECO:0007669"/>
    <property type="project" value="UniProtKB-KW"/>
</dbReference>
<evidence type="ECO:0000256" key="15">
    <source>
        <dbReference type="SAM" id="MobiDB-lite"/>
    </source>
</evidence>
<evidence type="ECO:0000256" key="14">
    <source>
        <dbReference type="ARBA" id="ARBA00061601"/>
    </source>
</evidence>
<keyword evidence="10" id="KW-0418">Kinase</keyword>
<dbReference type="Pfam" id="PF26112">
    <property type="entry name" value="UBA_RNF216"/>
    <property type="match status" value="1"/>
</dbReference>
<organism evidence="17 18">
    <name type="scientific">Cercospora berteroae</name>
    <dbReference type="NCBI Taxonomy" id="357750"/>
    <lineage>
        <taxon>Eukaryota</taxon>
        <taxon>Fungi</taxon>
        <taxon>Dikarya</taxon>
        <taxon>Ascomycota</taxon>
        <taxon>Pezizomycotina</taxon>
        <taxon>Dothideomycetes</taxon>
        <taxon>Dothideomycetidae</taxon>
        <taxon>Mycosphaerellales</taxon>
        <taxon>Mycosphaerellaceae</taxon>
        <taxon>Cercospora</taxon>
    </lineage>
</organism>
<keyword evidence="18" id="KW-1185">Reference proteome</keyword>
<dbReference type="SUPFAM" id="SSF57850">
    <property type="entry name" value="RING/U-box"/>
    <property type="match status" value="1"/>
</dbReference>
<dbReference type="InterPro" id="IPR015947">
    <property type="entry name" value="PUA-like_sf"/>
</dbReference>
<dbReference type="Pfam" id="PF26191">
    <property type="entry name" value="RING-HC_RBR_RNF216"/>
    <property type="match status" value="1"/>
</dbReference>
<evidence type="ECO:0000259" key="16">
    <source>
        <dbReference type="PROSITE" id="PS51873"/>
    </source>
</evidence>
<dbReference type="InterPro" id="IPR001048">
    <property type="entry name" value="Asp/Glu/Uridylate_kinase"/>
</dbReference>
<evidence type="ECO:0000256" key="2">
    <source>
        <dbReference type="ARBA" id="ARBA00022490"/>
    </source>
</evidence>
<keyword evidence="3" id="KW-0028">Amino-acid biosynthesis</keyword>
<evidence type="ECO:0000313" key="17">
    <source>
        <dbReference type="EMBL" id="PPJ58518.1"/>
    </source>
</evidence>
<dbReference type="InterPro" id="IPR001057">
    <property type="entry name" value="Glu/AcGlu_kinase"/>
</dbReference>
<dbReference type="AlphaFoldDB" id="A0A2S6CFM1"/>
<evidence type="ECO:0000256" key="1">
    <source>
        <dbReference type="ARBA" id="ARBA00004496"/>
    </source>
</evidence>
<dbReference type="SUPFAM" id="SSF88697">
    <property type="entry name" value="PUA domain-like"/>
    <property type="match status" value="1"/>
</dbReference>
<feature type="domain" description="RING-type" evidence="16">
    <location>
        <begin position="288"/>
        <end position="570"/>
    </location>
</feature>
<dbReference type="InterPro" id="IPR047546">
    <property type="entry name" value="Rcat_RBR_RNF216"/>
</dbReference>
<dbReference type="SMART" id="SM00359">
    <property type="entry name" value="PUA"/>
    <property type="match status" value="1"/>
</dbReference>
<evidence type="ECO:0000256" key="13">
    <source>
        <dbReference type="ARBA" id="ARBA00022840"/>
    </source>
</evidence>
<dbReference type="InterPro" id="IPR005715">
    <property type="entry name" value="Glu_5kinase/COase_Synthase"/>
</dbReference>
<dbReference type="EMBL" id="PNEN01000454">
    <property type="protein sequence ID" value="PPJ58518.1"/>
    <property type="molecule type" value="Genomic_DNA"/>
</dbReference>
<dbReference type="PROSITE" id="PS51873">
    <property type="entry name" value="TRIAD"/>
    <property type="match status" value="1"/>
</dbReference>
<dbReference type="PROSITE" id="PS50890">
    <property type="entry name" value="PUA"/>
    <property type="match status" value="1"/>
</dbReference>
<evidence type="ECO:0000256" key="12">
    <source>
        <dbReference type="ARBA" id="ARBA00022833"/>
    </source>
</evidence>
<keyword evidence="6" id="KW-0479">Metal-binding</keyword>
<dbReference type="Pfam" id="PF26200">
    <property type="entry name" value="Rcat_RNF216"/>
    <property type="match status" value="1"/>
</dbReference>